<comment type="caution">
    <text evidence="2">The sequence shown here is derived from an EMBL/GenBank/DDBJ whole genome shotgun (WGS) entry which is preliminary data.</text>
</comment>
<dbReference type="RefSeq" id="WP_314515762.1">
    <property type="nucleotide sequence ID" value="NZ_JASJOU010000011.1"/>
</dbReference>
<feature type="region of interest" description="Disordered" evidence="1">
    <location>
        <begin position="53"/>
        <end position="73"/>
    </location>
</feature>
<dbReference type="Proteomes" id="UP001232063">
    <property type="component" value="Unassembled WGS sequence"/>
</dbReference>
<proteinExistence type="predicted"/>
<evidence type="ECO:0000313" key="3">
    <source>
        <dbReference type="Proteomes" id="UP001232063"/>
    </source>
</evidence>
<reference evidence="2" key="1">
    <citation type="submission" date="2023-05" db="EMBL/GenBank/DDBJ databases">
        <authorList>
            <person name="Zhang X."/>
        </authorList>
    </citation>
    <scope>NUCLEOTIDE SEQUENCE</scope>
    <source>
        <strain evidence="2">BD1B2-1</strain>
    </source>
</reference>
<evidence type="ECO:0000313" key="2">
    <source>
        <dbReference type="EMBL" id="MDJ1504464.1"/>
    </source>
</evidence>
<name>A0AAE3R652_9BACT</name>
<keyword evidence="3" id="KW-1185">Reference proteome</keyword>
<sequence>MQNYEFSVRDMKDLIADASDDDFVVISVQFMRDPNLPRKEFLAKVIATVSSSSSLAKDGGGGILGCPTPPGCG</sequence>
<dbReference type="AlphaFoldDB" id="A0AAE3R652"/>
<organism evidence="2 3">
    <name type="scientific">Xanthocytophaga agilis</name>
    <dbReference type="NCBI Taxonomy" id="3048010"/>
    <lineage>
        <taxon>Bacteria</taxon>
        <taxon>Pseudomonadati</taxon>
        <taxon>Bacteroidota</taxon>
        <taxon>Cytophagia</taxon>
        <taxon>Cytophagales</taxon>
        <taxon>Rhodocytophagaceae</taxon>
        <taxon>Xanthocytophaga</taxon>
    </lineage>
</organism>
<protein>
    <submittedName>
        <fullName evidence="2">Uncharacterized protein</fullName>
    </submittedName>
</protein>
<dbReference type="EMBL" id="JASJOU010000011">
    <property type="protein sequence ID" value="MDJ1504464.1"/>
    <property type="molecule type" value="Genomic_DNA"/>
</dbReference>
<evidence type="ECO:0000256" key="1">
    <source>
        <dbReference type="SAM" id="MobiDB-lite"/>
    </source>
</evidence>
<accession>A0AAE3R652</accession>
<gene>
    <name evidence="2" type="ORF">QNI22_27635</name>
</gene>